<dbReference type="RefSeq" id="WP_227388929.1">
    <property type="nucleotide sequence ID" value="NZ_JBHSCJ010000003.1"/>
</dbReference>
<comment type="caution">
    <text evidence="1">The sequence shown here is derived from an EMBL/GenBank/DDBJ whole genome shotgun (WGS) entry which is preliminary data.</text>
</comment>
<sequence>MTRWRASQEQRQLRQKMIFLRTSFEAMQHAIAPRLADPLPCWLDTGTLAMLARELTSACREAQTSLAPPSRTPLCLAANQCQLLLKQCPGVLSSAVCHRQLGDIVNALNEALVHAAAPASARRWFWSS</sequence>
<evidence type="ECO:0000313" key="2">
    <source>
        <dbReference type="Proteomes" id="UP001319882"/>
    </source>
</evidence>
<name>A0ABS8DQL1_9GAMM</name>
<dbReference type="Proteomes" id="UP001319882">
    <property type="component" value="Unassembled WGS sequence"/>
</dbReference>
<reference evidence="1 2" key="1">
    <citation type="journal article" date="2021" name="Sci. Rep.">
        <title>Genome analysis of a halophilic bacterium Halomonas malpeensis YU-PRIM-29(T) reveals its exopolysaccharide and pigment producing capabilities.</title>
        <authorList>
            <person name="Athmika"/>
            <person name="Ghate S.D."/>
            <person name="Arun A.B."/>
            <person name="Rao S.S."/>
            <person name="Kumar S.T.A."/>
            <person name="Kandiyil M.K."/>
            <person name="Saptami K."/>
            <person name="Rekha P.D."/>
        </authorList>
    </citation>
    <scope>NUCLEOTIDE SEQUENCE [LARGE SCALE GENOMIC DNA]</scope>
    <source>
        <strain evidence="2">prim 29</strain>
    </source>
</reference>
<proteinExistence type="predicted"/>
<keyword evidence="2" id="KW-1185">Reference proteome</keyword>
<accession>A0ABS8DQL1</accession>
<gene>
    <name evidence="1" type="ORF">GEV37_04125</name>
</gene>
<protein>
    <submittedName>
        <fullName evidence="1">Uncharacterized protein</fullName>
    </submittedName>
</protein>
<dbReference type="EMBL" id="WHVL01000001">
    <property type="protein sequence ID" value="MCB8888313.1"/>
    <property type="molecule type" value="Genomic_DNA"/>
</dbReference>
<organism evidence="1 2">
    <name type="scientific">Vreelandella malpeensis</name>
    <dbReference type="NCBI Taxonomy" id="1172368"/>
    <lineage>
        <taxon>Bacteria</taxon>
        <taxon>Pseudomonadati</taxon>
        <taxon>Pseudomonadota</taxon>
        <taxon>Gammaproteobacteria</taxon>
        <taxon>Oceanospirillales</taxon>
        <taxon>Halomonadaceae</taxon>
        <taxon>Vreelandella</taxon>
    </lineage>
</organism>
<evidence type="ECO:0000313" key="1">
    <source>
        <dbReference type="EMBL" id="MCB8888313.1"/>
    </source>
</evidence>